<dbReference type="RefSeq" id="WP_092035386.1">
    <property type="nucleotide sequence ID" value="NZ_FOOK01000001.1"/>
</dbReference>
<dbReference type="AlphaFoldDB" id="A0A1I2KFU1"/>
<keyword evidence="7 19" id="KW-1003">Cell membrane</keyword>
<feature type="transmembrane region" description="Helical" evidence="19">
    <location>
        <begin position="173"/>
        <end position="201"/>
    </location>
</feature>
<evidence type="ECO:0000256" key="17">
    <source>
        <dbReference type="ARBA" id="ARBA00048623"/>
    </source>
</evidence>
<evidence type="ECO:0000256" key="15">
    <source>
        <dbReference type="ARBA" id="ARBA00032605"/>
    </source>
</evidence>
<feature type="transmembrane region" description="Helical" evidence="19">
    <location>
        <begin position="221"/>
        <end position="241"/>
    </location>
</feature>
<keyword evidence="13 19" id="KW-0472">Membrane</keyword>
<dbReference type="Pfam" id="PF02654">
    <property type="entry name" value="CobS"/>
    <property type="match status" value="1"/>
</dbReference>
<dbReference type="GO" id="GO:0005886">
    <property type="term" value="C:plasma membrane"/>
    <property type="evidence" value="ECO:0007669"/>
    <property type="project" value="UniProtKB-SubCell"/>
</dbReference>
<dbReference type="UniPathway" id="UPA00148">
    <property type="reaction ID" value="UER00238"/>
</dbReference>
<evidence type="ECO:0000256" key="11">
    <source>
        <dbReference type="ARBA" id="ARBA00022842"/>
    </source>
</evidence>
<dbReference type="Proteomes" id="UP000198661">
    <property type="component" value="Unassembled WGS sequence"/>
</dbReference>
<comment type="catalytic activity">
    <reaction evidence="17 19">
        <text>alpha-ribazole + adenosylcob(III)inamide-GDP = adenosylcob(III)alamin + GMP + H(+)</text>
        <dbReference type="Rhea" id="RHEA:16049"/>
        <dbReference type="ChEBI" id="CHEBI:10329"/>
        <dbReference type="ChEBI" id="CHEBI:15378"/>
        <dbReference type="ChEBI" id="CHEBI:18408"/>
        <dbReference type="ChEBI" id="CHEBI:58115"/>
        <dbReference type="ChEBI" id="CHEBI:60487"/>
        <dbReference type="EC" id="2.7.8.26"/>
    </reaction>
</comment>
<keyword evidence="12 19" id="KW-1133">Transmembrane helix</keyword>
<evidence type="ECO:0000256" key="16">
    <source>
        <dbReference type="ARBA" id="ARBA00032853"/>
    </source>
</evidence>
<evidence type="ECO:0000313" key="21">
    <source>
        <dbReference type="Proteomes" id="UP000198661"/>
    </source>
</evidence>
<comment type="subcellular location">
    <subcellularLocation>
        <location evidence="2 19">Cell membrane</location>
        <topology evidence="2 19">Multi-pass membrane protein</topology>
    </subcellularLocation>
</comment>
<evidence type="ECO:0000256" key="3">
    <source>
        <dbReference type="ARBA" id="ARBA00004663"/>
    </source>
</evidence>
<evidence type="ECO:0000256" key="19">
    <source>
        <dbReference type="HAMAP-Rule" id="MF_00719"/>
    </source>
</evidence>
<evidence type="ECO:0000256" key="1">
    <source>
        <dbReference type="ARBA" id="ARBA00001946"/>
    </source>
</evidence>
<evidence type="ECO:0000313" key="20">
    <source>
        <dbReference type="EMBL" id="SFF64097.1"/>
    </source>
</evidence>
<evidence type="ECO:0000256" key="2">
    <source>
        <dbReference type="ARBA" id="ARBA00004651"/>
    </source>
</evidence>
<evidence type="ECO:0000256" key="8">
    <source>
        <dbReference type="ARBA" id="ARBA00022573"/>
    </source>
</evidence>
<name>A0A1I2KFU1_9BACL</name>
<evidence type="ECO:0000256" key="13">
    <source>
        <dbReference type="ARBA" id="ARBA00023136"/>
    </source>
</evidence>
<keyword evidence="11 19" id="KW-0460">Magnesium</keyword>
<proteinExistence type="inferred from homology"/>
<evidence type="ECO:0000256" key="6">
    <source>
        <dbReference type="ARBA" id="ARBA00015850"/>
    </source>
</evidence>
<dbReference type="EC" id="2.7.8.26" evidence="5 19"/>
<comment type="cofactor">
    <cofactor evidence="1 19">
        <name>Mg(2+)</name>
        <dbReference type="ChEBI" id="CHEBI:18420"/>
    </cofactor>
</comment>
<evidence type="ECO:0000256" key="5">
    <source>
        <dbReference type="ARBA" id="ARBA00013200"/>
    </source>
</evidence>
<evidence type="ECO:0000256" key="7">
    <source>
        <dbReference type="ARBA" id="ARBA00022475"/>
    </source>
</evidence>
<sequence length="243" mass="25408">MKPLFYAVAFLTRIPVPLRFDARDRTKSTAYYPLVGLLIGGVIAAFDGLIAVHFPPLVRAVLVTACWVFITGGLHLDGLMDVFDGLGSHREPERMLAIMKDSRVGAMGVLAAVLILLTKIAALASLTASLASSVAAASVSARTAVLLAIAGWPYRREKGIAVGLKEGLTPLRLGFALASGAFLVFIACGAEGVLCLVLGGALVGAFGHVVARRLKGLTGDVYGAMIEGVETAALLLLLWLARL</sequence>
<dbReference type="STRING" id="201973.SAMN04488025_101119"/>
<accession>A0A1I2KFU1</accession>
<dbReference type="OrthoDB" id="9794626at2"/>
<dbReference type="HAMAP" id="MF_00719">
    <property type="entry name" value="CobS"/>
    <property type="match status" value="1"/>
</dbReference>
<evidence type="ECO:0000256" key="18">
    <source>
        <dbReference type="ARBA" id="ARBA00049504"/>
    </source>
</evidence>
<keyword evidence="9 19" id="KW-0808">Transferase</keyword>
<evidence type="ECO:0000256" key="10">
    <source>
        <dbReference type="ARBA" id="ARBA00022692"/>
    </source>
</evidence>
<comment type="similarity">
    <text evidence="4 19">Belongs to the CobS family.</text>
</comment>
<feature type="transmembrane region" description="Helical" evidence="19">
    <location>
        <begin position="104"/>
        <end position="124"/>
    </location>
</feature>
<dbReference type="GO" id="GO:0008818">
    <property type="term" value="F:cobalamin 5'-phosphate synthase activity"/>
    <property type="evidence" value="ECO:0007669"/>
    <property type="project" value="UniProtKB-UniRule"/>
</dbReference>
<feature type="transmembrane region" description="Helical" evidence="19">
    <location>
        <begin position="30"/>
        <end position="54"/>
    </location>
</feature>
<dbReference type="PANTHER" id="PTHR34148">
    <property type="entry name" value="ADENOSYLCOBINAMIDE-GDP RIBAZOLETRANSFERASE"/>
    <property type="match status" value="1"/>
</dbReference>
<organism evidence="20 21">
    <name type="scientific">Planifilum fulgidum</name>
    <dbReference type="NCBI Taxonomy" id="201973"/>
    <lineage>
        <taxon>Bacteria</taxon>
        <taxon>Bacillati</taxon>
        <taxon>Bacillota</taxon>
        <taxon>Bacilli</taxon>
        <taxon>Bacillales</taxon>
        <taxon>Thermoactinomycetaceae</taxon>
        <taxon>Planifilum</taxon>
    </lineage>
</organism>
<evidence type="ECO:0000256" key="4">
    <source>
        <dbReference type="ARBA" id="ARBA00010561"/>
    </source>
</evidence>
<evidence type="ECO:0000256" key="12">
    <source>
        <dbReference type="ARBA" id="ARBA00022989"/>
    </source>
</evidence>
<comment type="function">
    <text evidence="14 19">Joins adenosylcobinamide-GDP and alpha-ribazole to generate adenosylcobalamin (Ado-cobalamin). Also synthesizes adenosylcobalamin 5'-phosphate from adenosylcobinamide-GDP and alpha-ribazole 5'-phosphate.</text>
</comment>
<comment type="catalytic activity">
    <reaction evidence="18 19">
        <text>alpha-ribazole 5'-phosphate + adenosylcob(III)inamide-GDP = adenosylcob(III)alamin 5'-phosphate + GMP + H(+)</text>
        <dbReference type="Rhea" id="RHEA:23560"/>
        <dbReference type="ChEBI" id="CHEBI:15378"/>
        <dbReference type="ChEBI" id="CHEBI:57918"/>
        <dbReference type="ChEBI" id="CHEBI:58115"/>
        <dbReference type="ChEBI" id="CHEBI:60487"/>
        <dbReference type="ChEBI" id="CHEBI:60493"/>
        <dbReference type="EC" id="2.7.8.26"/>
    </reaction>
</comment>
<feature type="transmembrane region" description="Helical" evidence="19">
    <location>
        <begin position="130"/>
        <end position="152"/>
    </location>
</feature>
<dbReference type="NCBIfam" id="TIGR00317">
    <property type="entry name" value="cobS"/>
    <property type="match status" value="1"/>
</dbReference>
<keyword evidence="10 19" id="KW-0812">Transmembrane</keyword>
<dbReference type="GO" id="GO:0009236">
    <property type="term" value="P:cobalamin biosynthetic process"/>
    <property type="evidence" value="ECO:0007669"/>
    <property type="project" value="UniProtKB-UniRule"/>
</dbReference>
<keyword evidence="21" id="KW-1185">Reference proteome</keyword>
<dbReference type="EMBL" id="FOOK01000001">
    <property type="protein sequence ID" value="SFF64097.1"/>
    <property type="molecule type" value="Genomic_DNA"/>
</dbReference>
<protein>
    <recommendedName>
        <fullName evidence="6 19">Adenosylcobinamide-GDP ribazoletransferase</fullName>
        <ecNumber evidence="5 19">2.7.8.26</ecNumber>
    </recommendedName>
    <alternativeName>
        <fullName evidence="16 19">Cobalamin synthase</fullName>
    </alternativeName>
    <alternativeName>
        <fullName evidence="15 19">Cobalamin-5'-phosphate synthase</fullName>
    </alternativeName>
</protein>
<comment type="pathway">
    <text evidence="3 19">Cofactor biosynthesis; adenosylcobalamin biosynthesis; adenosylcobalamin from cob(II)yrinate a,c-diamide: step 7/7.</text>
</comment>
<evidence type="ECO:0000256" key="9">
    <source>
        <dbReference type="ARBA" id="ARBA00022679"/>
    </source>
</evidence>
<evidence type="ECO:0000256" key="14">
    <source>
        <dbReference type="ARBA" id="ARBA00025228"/>
    </source>
</evidence>
<feature type="transmembrane region" description="Helical" evidence="19">
    <location>
        <begin position="60"/>
        <end position="83"/>
    </location>
</feature>
<keyword evidence="8 19" id="KW-0169">Cobalamin biosynthesis</keyword>
<dbReference type="PANTHER" id="PTHR34148:SF1">
    <property type="entry name" value="ADENOSYLCOBINAMIDE-GDP RIBAZOLETRANSFERASE"/>
    <property type="match status" value="1"/>
</dbReference>
<dbReference type="GO" id="GO:0051073">
    <property type="term" value="F:adenosylcobinamide-GDP ribazoletransferase activity"/>
    <property type="evidence" value="ECO:0007669"/>
    <property type="project" value="UniProtKB-UniRule"/>
</dbReference>
<reference evidence="20 21" key="1">
    <citation type="submission" date="2016-10" db="EMBL/GenBank/DDBJ databases">
        <authorList>
            <person name="de Groot N.N."/>
        </authorList>
    </citation>
    <scope>NUCLEOTIDE SEQUENCE [LARGE SCALE GENOMIC DNA]</scope>
    <source>
        <strain evidence="20 21">DSM 44945</strain>
    </source>
</reference>
<dbReference type="InterPro" id="IPR003805">
    <property type="entry name" value="CobS"/>
</dbReference>
<gene>
    <name evidence="19" type="primary">cobS</name>
    <name evidence="20" type="ORF">SAMN04488025_101119</name>
</gene>